<dbReference type="Proteomes" id="UP001652581">
    <property type="component" value="Chromosome 11"/>
</dbReference>
<name>A0ABM5E1K1_VICPA</name>
<dbReference type="GeneID" id="140699200"/>
<reference evidence="3" key="1">
    <citation type="submission" date="2025-08" db="UniProtKB">
        <authorList>
            <consortium name="RefSeq"/>
        </authorList>
    </citation>
    <scope>IDENTIFICATION</scope>
</reference>
<gene>
    <name evidence="3" type="primary">LOC140699200</name>
</gene>
<evidence type="ECO:0000256" key="1">
    <source>
        <dbReference type="SAM" id="MobiDB-lite"/>
    </source>
</evidence>
<proteinExistence type="predicted"/>
<evidence type="ECO:0000313" key="2">
    <source>
        <dbReference type="Proteomes" id="UP001652581"/>
    </source>
</evidence>
<organism evidence="2 3">
    <name type="scientific">Vicugna pacos</name>
    <name type="common">Alpaca</name>
    <name type="synonym">Lama pacos</name>
    <dbReference type="NCBI Taxonomy" id="30538"/>
    <lineage>
        <taxon>Eukaryota</taxon>
        <taxon>Metazoa</taxon>
        <taxon>Chordata</taxon>
        <taxon>Craniata</taxon>
        <taxon>Vertebrata</taxon>
        <taxon>Euteleostomi</taxon>
        <taxon>Mammalia</taxon>
        <taxon>Eutheria</taxon>
        <taxon>Laurasiatheria</taxon>
        <taxon>Artiodactyla</taxon>
        <taxon>Tylopoda</taxon>
        <taxon>Camelidae</taxon>
        <taxon>Vicugna</taxon>
    </lineage>
</organism>
<accession>A0ABM5E1K1</accession>
<protein>
    <submittedName>
        <fullName evidence="3">Formin-2-like isoform X2</fullName>
    </submittedName>
</protein>
<dbReference type="RefSeq" id="XP_072827032.1">
    <property type="nucleotide sequence ID" value="XM_072970931.1"/>
</dbReference>
<keyword evidence="2" id="KW-1185">Reference proteome</keyword>
<sequence>MPLLPEGPRRRRHHSNSLRGAAGRRNGQTLRPTANRRPPLPCLTNWRAGRTLLEKLFSQQENGPPEEAEQLCSRIIAVGLLLPFSGCFGEPWGQSAQSSSAPFDQDQLHTWAAVSQPTHSLDYIDGEFPR</sequence>
<evidence type="ECO:0000313" key="3">
    <source>
        <dbReference type="RefSeq" id="XP_072827032.1"/>
    </source>
</evidence>
<feature type="region of interest" description="Disordered" evidence="1">
    <location>
        <begin position="1"/>
        <end position="43"/>
    </location>
</feature>